<accession>A0A811VAA4</accession>
<evidence type="ECO:0000313" key="1">
    <source>
        <dbReference type="EMBL" id="CAD7012260.1"/>
    </source>
</evidence>
<gene>
    <name evidence="1" type="ORF">CCAP1982_LOCUS20356</name>
</gene>
<reference evidence="1" key="1">
    <citation type="submission" date="2020-11" db="EMBL/GenBank/DDBJ databases">
        <authorList>
            <person name="Whitehead M."/>
        </authorList>
    </citation>
    <scope>NUCLEOTIDE SEQUENCE</scope>
    <source>
        <strain evidence="1">EGII</strain>
    </source>
</reference>
<organism evidence="1 2">
    <name type="scientific">Ceratitis capitata</name>
    <name type="common">Mediterranean fruit fly</name>
    <name type="synonym">Tephritis capitata</name>
    <dbReference type="NCBI Taxonomy" id="7213"/>
    <lineage>
        <taxon>Eukaryota</taxon>
        <taxon>Metazoa</taxon>
        <taxon>Ecdysozoa</taxon>
        <taxon>Arthropoda</taxon>
        <taxon>Hexapoda</taxon>
        <taxon>Insecta</taxon>
        <taxon>Pterygota</taxon>
        <taxon>Neoptera</taxon>
        <taxon>Endopterygota</taxon>
        <taxon>Diptera</taxon>
        <taxon>Brachycera</taxon>
        <taxon>Muscomorpha</taxon>
        <taxon>Tephritoidea</taxon>
        <taxon>Tephritidae</taxon>
        <taxon>Ceratitis</taxon>
        <taxon>Ceratitis</taxon>
    </lineage>
</organism>
<proteinExistence type="predicted"/>
<keyword evidence="2" id="KW-1185">Reference proteome</keyword>
<dbReference type="AlphaFoldDB" id="A0A811VAA4"/>
<name>A0A811VAA4_CERCA</name>
<dbReference type="EMBL" id="CAJHJT010000056">
    <property type="protein sequence ID" value="CAD7012260.1"/>
    <property type="molecule type" value="Genomic_DNA"/>
</dbReference>
<comment type="caution">
    <text evidence="1">The sequence shown here is derived from an EMBL/GenBank/DDBJ whole genome shotgun (WGS) entry which is preliminary data.</text>
</comment>
<dbReference type="Proteomes" id="UP000606786">
    <property type="component" value="Unassembled WGS sequence"/>
</dbReference>
<sequence length="93" mass="10663">MKKNMLWSKVAKSAQPNFTGSTTPPNWHINYIVTAATSLQWATQLLALERLGALRIGTLSATSVYTQMHTRIHVCEYMLPSHSWMCVQWLVEW</sequence>
<evidence type="ECO:0000313" key="2">
    <source>
        <dbReference type="Proteomes" id="UP000606786"/>
    </source>
</evidence>
<protein>
    <submittedName>
        <fullName evidence="1">(Mediterranean fruit fly) hypothetical protein</fullName>
    </submittedName>
</protein>